<sequence>MLTDAHGQPSAGGFWVSATLRVAVTAVNG</sequence>
<protein>
    <submittedName>
        <fullName evidence="1">Uncharacterized protein</fullName>
    </submittedName>
</protein>
<organism evidence="1">
    <name type="scientific">Anguilla anguilla</name>
    <name type="common">European freshwater eel</name>
    <name type="synonym">Muraena anguilla</name>
    <dbReference type="NCBI Taxonomy" id="7936"/>
    <lineage>
        <taxon>Eukaryota</taxon>
        <taxon>Metazoa</taxon>
        <taxon>Chordata</taxon>
        <taxon>Craniata</taxon>
        <taxon>Vertebrata</taxon>
        <taxon>Euteleostomi</taxon>
        <taxon>Actinopterygii</taxon>
        <taxon>Neopterygii</taxon>
        <taxon>Teleostei</taxon>
        <taxon>Anguilliformes</taxon>
        <taxon>Anguillidae</taxon>
        <taxon>Anguilla</taxon>
    </lineage>
</organism>
<dbReference type="AlphaFoldDB" id="A0A0E9RJS3"/>
<reference evidence="1" key="2">
    <citation type="journal article" date="2015" name="Fish Shellfish Immunol.">
        <title>Early steps in the European eel (Anguilla anguilla)-Vibrio vulnificus interaction in the gills: Role of the RtxA13 toxin.</title>
        <authorList>
            <person name="Callol A."/>
            <person name="Pajuelo D."/>
            <person name="Ebbesson L."/>
            <person name="Teles M."/>
            <person name="MacKenzie S."/>
            <person name="Amaro C."/>
        </authorList>
    </citation>
    <scope>NUCLEOTIDE SEQUENCE</scope>
</reference>
<evidence type="ECO:0000313" key="1">
    <source>
        <dbReference type="EMBL" id="JAH29324.1"/>
    </source>
</evidence>
<dbReference type="EMBL" id="GBXM01079253">
    <property type="protein sequence ID" value="JAH29324.1"/>
    <property type="molecule type" value="Transcribed_RNA"/>
</dbReference>
<name>A0A0E9RJS3_ANGAN</name>
<reference evidence="1" key="1">
    <citation type="submission" date="2014-11" db="EMBL/GenBank/DDBJ databases">
        <authorList>
            <person name="Amaro Gonzalez C."/>
        </authorList>
    </citation>
    <scope>NUCLEOTIDE SEQUENCE</scope>
</reference>
<accession>A0A0E9RJS3</accession>
<proteinExistence type="predicted"/>